<evidence type="ECO:0000259" key="7">
    <source>
        <dbReference type="Pfam" id="PF09335"/>
    </source>
</evidence>
<accession>A0A4S2GYU5</accession>
<sequence>MGPMNSILQFFMRMDARATRAVWISLLLFALVAAVFLVGKFVLDLEPGAVGEWFEHAAEEWYAVPATILTFTVLAFLGFPQFGLIGAAVFAFGPVEGFAYSWIATMVSGTLNFYLARLMGADMVRRYGGSTVNRISDFVGRNGFWASFIVRIVPSAPFIVVNMAAGISRMSYLAFASGMGLGIIPKTALIAFAGGTLMALFAGGGPVAIIALVLAAAAWIGFMLLARRWLRSTPIGEQAASLKGTGDEAEDSRKQG</sequence>
<evidence type="ECO:0000313" key="8">
    <source>
        <dbReference type="EMBL" id="TGY88274.1"/>
    </source>
</evidence>
<evidence type="ECO:0000256" key="3">
    <source>
        <dbReference type="ARBA" id="ARBA00022692"/>
    </source>
</evidence>
<feature type="domain" description="VTT" evidence="7">
    <location>
        <begin position="79"/>
        <end position="194"/>
    </location>
</feature>
<dbReference type="Pfam" id="PF09335">
    <property type="entry name" value="VTT_dom"/>
    <property type="match status" value="1"/>
</dbReference>
<comment type="caution">
    <text evidence="8">The sequence shown here is derived from an EMBL/GenBank/DDBJ whole genome shotgun (WGS) entry which is preliminary data.</text>
</comment>
<dbReference type="PANTHER" id="PTHR12677:SF59">
    <property type="entry name" value="GOLGI APPARATUS MEMBRANE PROTEIN TVP38-RELATED"/>
    <property type="match status" value="1"/>
</dbReference>
<feature type="transmembrane region" description="Helical" evidence="6">
    <location>
        <begin position="172"/>
        <end position="201"/>
    </location>
</feature>
<protein>
    <recommendedName>
        <fullName evidence="6">TVP38/TMEM64 family membrane protein</fullName>
    </recommendedName>
</protein>
<keyword evidence="9" id="KW-1185">Reference proteome</keyword>
<keyword evidence="4 6" id="KW-1133">Transmembrane helix</keyword>
<proteinExistence type="inferred from homology"/>
<evidence type="ECO:0000256" key="4">
    <source>
        <dbReference type="ARBA" id="ARBA00022989"/>
    </source>
</evidence>
<dbReference type="InterPro" id="IPR015414">
    <property type="entry name" value="TMEM64"/>
</dbReference>
<dbReference type="PANTHER" id="PTHR12677">
    <property type="entry name" value="GOLGI APPARATUS MEMBRANE PROTEIN TVP38-RELATED"/>
    <property type="match status" value="1"/>
</dbReference>
<feature type="transmembrane region" description="Helical" evidence="6">
    <location>
        <begin position="144"/>
        <end position="165"/>
    </location>
</feature>
<gene>
    <name evidence="8" type="ORF">E5163_10635</name>
</gene>
<dbReference type="InterPro" id="IPR032816">
    <property type="entry name" value="VTT_dom"/>
</dbReference>
<comment type="similarity">
    <text evidence="6">Belongs to the TVP38/TMEM64 family.</text>
</comment>
<dbReference type="Proteomes" id="UP000308054">
    <property type="component" value="Unassembled WGS sequence"/>
</dbReference>
<keyword evidence="2 6" id="KW-1003">Cell membrane</keyword>
<keyword evidence="3 6" id="KW-0812">Transmembrane</keyword>
<feature type="transmembrane region" description="Helical" evidence="6">
    <location>
        <begin position="98"/>
        <end position="116"/>
    </location>
</feature>
<evidence type="ECO:0000256" key="2">
    <source>
        <dbReference type="ARBA" id="ARBA00022475"/>
    </source>
</evidence>
<keyword evidence="5 6" id="KW-0472">Membrane</keyword>
<feature type="transmembrane region" description="Helical" evidence="6">
    <location>
        <begin position="63"/>
        <end position="91"/>
    </location>
</feature>
<dbReference type="EMBL" id="SRXW01000003">
    <property type="protein sequence ID" value="TGY88274.1"/>
    <property type="molecule type" value="Genomic_DNA"/>
</dbReference>
<name>A0A4S2GYU5_9PROT</name>
<feature type="transmembrane region" description="Helical" evidence="6">
    <location>
        <begin position="207"/>
        <end position="226"/>
    </location>
</feature>
<evidence type="ECO:0000313" key="9">
    <source>
        <dbReference type="Proteomes" id="UP000308054"/>
    </source>
</evidence>
<dbReference type="AlphaFoldDB" id="A0A4S2GYU5"/>
<comment type="subcellular location">
    <subcellularLocation>
        <location evidence="1 6">Cell membrane</location>
        <topology evidence="1 6">Multi-pass membrane protein</topology>
    </subcellularLocation>
</comment>
<reference evidence="8 9" key="1">
    <citation type="journal article" date="2017" name="Int. J. Syst. Evol. Microbiol.">
        <title>Marinicauda algicola sp. nov., isolated from a marine red alga Rhodosorus marinus.</title>
        <authorList>
            <person name="Jeong S.E."/>
            <person name="Jeon S.H."/>
            <person name="Chun B.H."/>
            <person name="Kim D.W."/>
            <person name="Jeon C.O."/>
        </authorList>
    </citation>
    <scope>NUCLEOTIDE SEQUENCE [LARGE SCALE GENOMIC DNA]</scope>
    <source>
        <strain evidence="8 9">JCM 31718</strain>
    </source>
</reference>
<dbReference type="GO" id="GO:0005886">
    <property type="term" value="C:plasma membrane"/>
    <property type="evidence" value="ECO:0007669"/>
    <property type="project" value="UniProtKB-SubCell"/>
</dbReference>
<organism evidence="8 9">
    <name type="scientific">Marinicauda algicola</name>
    <dbReference type="NCBI Taxonomy" id="2029849"/>
    <lineage>
        <taxon>Bacteria</taxon>
        <taxon>Pseudomonadati</taxon>
        <taxon>Pseudomonadota</taxon>
        <taxon>Alphaproteobacteria</taxon>
        <taxon>Maricaulales</taxon>
        <taxon>Maricaulaceae</taxon>
        <taxon>Marinicauda</taxon>
    </lineage>
</organism>
<dbReference type="OrthoDB" id="9814092at2"/>
<feature type="transmembrane region" description="Helical" evidence="6">
    <location>
        <begin position="21"/>
        <end position="43"/>
    </location>
</feature>
<evidence type="ECO:0000256" key="6">
    <source>
        <dbReference type="RuleBase" id="RU366058"/>
    </source>
</evidence>
<evidence type="ECO:0000256" key="5">
    <source>
        <dbReference type="ARBA" id="ARBA00023136"/>
    </source>
</evidence>
<evidence type="ECO:0000256" key="1">
    <source>
        <dbReference type="ARBA" id="ARBA00004651"/>
    </source>
</evidence>